<proteinExistence type="predicted"/>
<dbReference type="EMBL" id="JACGCM010000049">
    <property type="protein sequence ID" value="KAF6176720.1"/>
    <property type="molecule type" value="Genomic_DNA"/>
</dbReference>
<accession>A0A7J7PBL2</accession>
<feature type="region of interest" description="Disordered" evidence="1">
    <location>
        <begin position="1"/>
        <end position="47"/>
    </location>
</feature>
<evidence type="ECO:0000256" key="1">
    <source>
        <dbReference type="SAM" id="MobiDB-lite"/>
    </source>
</evidence>
<evidence type="ECO:0000313" key="2">
    <source>
        <dbReference type="EMBL" id="KAF6176720.1"/>
    </source>
</evidence>
<gene>
    <name evidence="2" type="ORF">GIB67_031531</name>
</gene>
<dbReference type="Proteomes" id="UP000541444">
    <property type="component" value="Unassembled WGS sequence"/>
</dbReference>
<name>A0A7J7PBL2_9MAGN</name>
<protein>
    <submittedName>
        <fullName evidence="2">Uncharacterized protein</fullName>
    </submittedName>
</protein>
<evidence type="ECO:0000313" key="3">
    <source>
        <dbReference type="Proteomes" id="UP000541444"/>
    </source>
</evidence>
<reference evidence="2 3" key="1">
    <citation type="journal article" date="2020" name="IScience">
        <title>Genome Sequencing of the Endangered Kingdonia uniflora (Circaeasteraceae, Ranunculales) Reveals Potential Mechanisms of Evolutionary Specialization.</title>
        <authorList>
            <person name="Sun Y."/>
            <person name="Deng T."/>
            <person name="Zhang A."/>
            <person name="Moore M.J."/>
            <person name="Landis J.B."/>
            <person name="Lin N."/>
            <person name="Zhang H."/>
            <person name="Zhang X."/>
            <person name="Huang J."/>
            <person name="Zhang X."/>
            <person name="Sun H."/>
            <person name="Wang H."/>
        </authorList>
    </citation>
    <scope>NUCLEOTIDE SEQUENCE [LARGE SCALE GENOMIC DNA]</scope>
    <source>
        <strain evidence="2">TB1705</strain>
        <tissue evidence="2">Leaf</tissue>
    </source>
</reference>
<dbReference type="AlphaFoldDB" id="A0A7J7PBL2"/>
<sequence>MAATKRGRAAASAEADARGTVPSASGLGGSNILEESHGLQTPRENDGGNYGACLQTLLIGRRNMVSSSLVTKGRSLIIRRVYLRLLQSSLLCLMIS</sequence>
<comment type="caution">
    <text evidence="2">The sequence shown here is derived from an EMBL/GenBank/DDBJ whole genome shotgun (WGS) entry which is preliminary data.</text>
</comment>
<keyword evidence="3" id="KW-1185">Reference proteome</keyword>
<organism evidence="2 3">
    <name type="scientific">Kingdonia uniflora</name>
    <dbReference type="NCBI Taxonomy" id="39325"/>
    <lineage>
        <taxon>Eukaryota</taxon>
        <taxon>Viridiplantae</taxon>
        <taxon>Streptophyta</taxon>
        <taxon>Embryophyta</taxon>
        <taxon>Tracheophyta</taxon>
        <taxon>Spermatophyta</taxon>
        <taxon>Magnoliopsida</taxon>
        <taxon>Ranunculales</taxon>
        <taxon>Circaeasteraceae</taxon>
        <taxon>Kingdonia</taxon>
    </lineage>
</organism>